<evidence type="ECO:0000313" key="3">
    <source>
        <dbReference type="Proteomes" id="UP000765509"/>
    </source>
</evidence>
<reference evidence="2" key="1">
    <citation type="submission" date="2021-03" db="EMBL/GenBank/DDBJ databases">
        <title>Draft genome sequence of rust myrtle Austropuccinia psidii MF-1, a brazilian biotype.</title>
        <authorList>
            <person name="Quecine M.C."/>
            <person name="Pachon D.M.R."/>
            <person name="Bonatelli M.L."/>
            <person name="Correr F.H."/>
            <person name="Franceschini L.M."/>
            <person name="Leite T.F."/>
            <person name="Margarido G.R.A."/>
            <person name="Almeida C.A."/>
            <person name="Ferrarezi J.A."/>
            <person name="Labate C.A."/>
        </authorList>
    </citation>
    <scope>NUCLEOTIDE SEQUENCE</scope>
    <source>
        <strain evidence="2">MF-1</strain>
    </source>
</reference>
<organism evidence="2 3">
    <name type="scientific">Austropuccinia psidii MF-1</name>
    <dbReference type="NCBI Taxonomy" id="1389203"/>
    <lineage>
        <taxon>Eukaryota</taxon>
        <taxon>Fungi</taxon>
        <taxon>Dikarya</taxon>
        <taxon>Basidiomycota</taxon>
        <taxon>Pucciniomycotina</taxon>
        <taxon>Pucciniomycetes</taxon>
        <taxon>Pucciniales</taxon>
        <taxon>Sphaerophragmiaceae</taxon>
        <taxon>Austropuccinia</taxon>
    </lineage>
</organism>
<comment type="caution">
    <text evidence="2">The sequence shown here is derived from an EMBL/GenBank/DDBJ whole genome shotgun (WGS) entry which is preliminary data.</text>
</comment>
<name>A0A9Q3HIL8_9BASI</name>
<feature type="region of interest" description="Disordered" evidence="1">
    <location>
        <begin position="1"/>
        <end position="33"/>
    </location>
</feature>
<evidence type="ECO:0000313" key="2">
    <source>
        <dbReference type="EMBL" id="MBW0503170.1"/>
    </source>
</evidence>
<evidence type="ECO:0000256" key="1">
    <source>
        <dbReference type="SAM" id="MobiDB-lite"/>
    </source>
</evidence>
<feature type="region of interest" description="Disordered" evidence="1">
    <location>
        <begin position="174"/>
        <end position="202"/>
    </location>
</feature>
<dbReference type="Proteomes" id="UP000765509">
    <property type="component" value="Unassembled WGS sequence"/>
</dbReference>
<feature type="compositionally biased region" description="Basic and acidic residues" evidence="1">
    <location>
        <begin position="191"/>
        <end position="202"/>
    </location>
</feature>
<gene>
    <name evidence="2" type="ORF">O181_042885</name>
</gene>
<accession>A0A9Q3HIL8</accession>
<dbReference type="EMBL" id="AVOT02017211">
    <property type="protein sequence ID" value="MBW0503170.1"/>
    <property type="molecule type" value="Genomic_DNA"/>
</dbReference>
<sequence length="306" mass="34857">MQGQKQDLFQPKAERVRPNDPEAVGLGERSTQDPEMVLNTSTISSPIYRNITPTQTEHNVGTPEHNLKSDKLWLKISQFAVQIQEQLDDFKGLNEILQRNAILQEATIQAIQESWAQLSKASEETNKRLNKLFEEQNHGKKDRKKTCHNCGSTDHYATNYPKAKKEVYVIEQVPEEESPTENSESDSMGDAIREKSDVEQDPREEFLVEYQEETQIEIQDIQLEAGMPQHTEKKNLCKNTQDAQKFQVTPTKGVAFIHGTASKINFCIHNAQHKLIIDSGANCSIVSRTDLDHHLPNLDKQLLQTK</sequence>
<proteinExistence type="predicted"/>
<protein>
    <submittedName>
        <fullName evidence="2">Uncharacterized protein</fullName>
    </submittedName>
</protein>
<keyword evidence="3" id="KW-1185">Reference proteome</keyword>
<dbReference type="AlphaFoldDB" id="A0A9Q3HIL8"/>